<evidence type="ECO:0008006" key="5">
    <source>
        <dbReference type="Google" id="ProtNLM"/>
    </source>
</evidence>
<dbReference type="AlphaFoldDB" id="A0A1M6TD01"/>
<dbReference type="SUPFAM" id="SSF56784">
    <property type="entry name" value="HAD-like"/>
    <property type="match status" value="1"/>
</dbReference>
<dbReference type="EMBL" id="FUWU01000026">
    <property type="protein sequence ID" value="SJZ79947.1"/>
    <property type="molecule type" value="Genomic_DNA"/>
</dbReference>
<gene>
    <name evidence="2" type="ORF">SAMN02745108_01629</name>
    <name evidence="1" type="ORF">SAMN05720469_10975</name>
</gene>
<dbReference type="RefSeq" id="WP_073303556.1">
    <property type="nucleotide sequence ID" value="NZ_FRAW01000009.1"/>
</dbReference>
<organism evidence="1 3">
    <name type="scientific">Fibrobacter intestinalis</name>
    <dbReference type="NCBI Taxonomy" id="28122"/>
    <lineage>
        <taxon>Bacteria</taxon>
        <taxon>Pseudomonadati</taxon>
        <taxon>Fibrobacterota</taxon>
        <taxon>Fibrobacteria</taxon>
        <taxon>Fibrobacterales</taxon>
        <taxon>Fibrobacteraceae</taxon>
        <taxon>Fibrobacter</taxon>
    </lineage>
</organism>
<evidence type="ECO:0000313" key="2">
    <source>
        <dbReference type="EMBL" id="SJZ79947.1"/>
    </source>
</evidence>
<protein>
    <recommendedName>
        <fullName evidence="5">Haloacid dehalogenase-like hydrolase</fullName>
    </recommendedName>
</protein>
<reference evidence="3" key="1">
    <citation type="submission" date="2016-11" db="EMBL/GenBank/DDBJ databases">
        <authorList>
            <person name="Varghese N."/>
            <person name="Submissions S."/>
        </authorList>
    </citation>
    <scope>NUCLEOTIDE SEQUENCE [LARGE SCALE GENOMIC DNA]</scope>
    <source>
        <strain evidence="3">UWOS</strain>
    </source>
</reference>
<dbReference type="Proteomes" id="UP000190449">
    <property type="component" value="Unassembled WGS sequence"/>
</dbReference>
<sequence>MAETARPFEQNIIAMVWDFDKTLIRDYMQVPLFKRFGIDGAAFWKEVNALPGFYAARGIHVNRDTSYLNHILTYVKSGKMKGLSNKILRECGQELEYFPGLPEFFPLIKKRIEEDEKFQKAGIKLEHYVVSTGFAETIRGSAVAPFVDGIFGCEFIEEPAQPGFLQSGKPAEEGEISQIATALDNTSKTRYLFEINKGSNKFPDSIDVNSQIEKSNRRIPFENMIYIADGPSDVPAFSILNQSGGVTYAIYPAKDRVAMRQVDSLRQDRRIQMYGEADYREDSMTGMWLFEQVTRIAENLVQKQQQNIQQSASRPPSHLNT</sequence>
<dbReference type="InterPro" id="IPR023214">
    <property type="entry name" value="HAD_sf"/>
</dbReference>
<accession>A0A1T4NLJ9</accession>
<evidence type="ECO:0000313" key="4">
    <source>
        <dbReference type="Proteomes" id="UP000190449"/>
    </source>
</evidence>
<dbReference type="Gene3D" id="3.40.50.1000">
    <property type="entry name" value="HAD superfamily/HAD-like"/>
    <property type="match status" value="1"/>
</dbReference>
<dbReference type="InterPro" id="IPR036412">
    <property type="entry name" value="HAD-like_sf"/>
</dbReference>
<accession>A0A1M6TD01</accession>
<reference evidence="1" key="2">
    <citation type="submission" date="2016-11" db="EMBL/GenBank/DDBJ databases">
        <authorList>
            <person name="Jaros S."/>
            <person name="Januszkiewicz K."/>
            <person name="Wedrychowicz H."/>
        </authorList>
    </citation>
    <scope>NUCLEOTIDE SEQUENCE [LARGE SCALE GENOMIC DNA]</scope>
    <source>
        <strain evidence="1">UWOS</strain>
    </source>
</reference>
<name>A0A1M6TD01_9BACT</name>
<keyword evidence="3" id="KW-1185">Reference proteome</keyword>
<evidence type="ECO:0000313" key="3">
    <source>
        <dbReference type="Proteomes" id="UP000184275"/>
    </source>
</evidence>
<dbReference type="Proteomes" id="UP000184275">
    <property type="component" value="Unassembled WGS sequence"/>
</dbReference>
<evidence type="ECO:0000313" key="1">
    <source>
        <dbReference type="EMBL" id="SHK54759.1"/>
    </source>
</evidence>
<dbReference type="STRING" id="28122.SAMN02745108_01629"/>
<proteinExistence type="predicted"/>
<dbReference type="EMBL" id="FRAW01000009">
    <property type="protein sequence ID" value="SHK54759.1"/>
    <property type="molecule type" value="Genomic_DNA"/>
</dbReference>
<reference evidence="2 4" key="3">
    <citation type="submission" date="2017-02" db="EMBL/GenBank/DDBJ databases">
        <authorList>
            <person name="Peterson S.W."/>
        </authorList>
    </citation>
    <scope>NUCLEOTIDE SEQUENCE [LARGE SCALE GENOMIC DNA]</scope>
    <source>
        <strain evidence="2 4">ATCC 43854</strain>
    </source>
</reference>